<dbReference type="InterPro" id="IPR027417">
    <property type="entry name" value="P-loop_NTPase"/>
</dbReference>
<evidence type="ECO:0000313" key="8">
    <source>
        <dbReference type="EMBL" id="SHK15275.1"/>
    </source>
</evidence>
<keyword evidence="4" id="KW-0067">ATP-binding</keyword>
<dbReference type="Pfam" id="PF00005">
    <property type="entry name" value="ABC_tran"/>
    <property type="match status" value="1"/>
</dbReference>
<gene>
    <name evidence="8" type="ORF">SAMN05443637_10396</name>
</gene>
<dbReference type="OrthoDB" id="9804819at2"/>
<feature type="region of interest" description="Disordered" evidence="6">
    <location>
        <begin position="126"/>
        <end position="171"/>
    </location>
</feature>
<dbReference type="GO" id="GO:0005886">
    <property type="term" value="C:plasma membrane"/>
    <property type="evidence" value="ECO:0007669"/>
    <property type="project" value="UniProtKB-SubCell"/>
</dbReference>
<dbReference type="GO" id="GO:0016887">
    <property type="term" value="F:ATP hydrolysis activity"/>
    <property type="evidence" value="ECO:0007669"/>
    <property type="project" value="InterPro"/>
</dbReference>
<dbReference type="InterPro" id="IPR050763">
    <property type="entry name" value="ABC_transporter_ATP-binding"/>
</dbReference>
<organism evidence="8 9">
    <name type="scientific">Pseudonocardia thermophila</name>
    <dbReference type="NCBI Taxonomy" id="1848"/>
    <lineage>
        <taxon>Bacteria</taxon>
        <taxon>Bacillati</taxon>
        <taxon>Actinomycetota</taxon>
        <taxon>Actinomycetes</taxon>
        <taxon>Pseudonocardiales</taxon>
        <taxon>Pseudonocardiaceae</taxon>
        <taxon>Pseudonocardia</taxon>
    </lineage>
</organism>
<feature type="domain" description="ABC transporter" evidence="7">
    <location>
        <begin position="12"/>
        <end position="116"/>
    </location>
</feature>
<keyword evidence="2" id="KW-0813">Transport</keyword>
<proteinExistence type="predicted"/>
<dbReference type="SUPFAM" id="SSF52540">
    <property type="entry name" value="P-loop containing nucleoside triphosphate hydrolases"/>
    <property type="match status" value="1"/>
</dbReference>
<evidence type="ECO:0000256" key="6">
    <source>
        <dbReference type="SAM" id="MobiDB-lite"/>
    </source>
</evidence>
<dbReference type="PANTHER" id="PTHR42711">
    <property type="entry name" value="ABC TRANSPORTER ATP-BINDING PROTEIN"/>
    <property type="match status" value="1"/>
</dbReference>
<evidence type="ECO:0000256" key="3">
    <source>
        <dbReference type="ARBA" id="ARBA00022741"/>
    </source>
</evidence>
<dbReference type="GO" id="GO:0046677">
    <property type="term" value="P:response to antibiotic"/>
    <property type="evidence" value="ECO:0007669"/>
    <property type="project" value="UniProtKB-KW"/>
</dbReference>
<dbReference type="InterPro" id="IPR003439">
    <property type="entry name" value="ABC_transporter-like_ATP-bd"/>
</dbReference>
<comment type="subcellular location">
    <subcellularLocation>
        <location evidence="1">Cell membrane</location>
        <topology evidence="1">Peripheral membrane protein</topology>
    </subcellularLocation>
</comment>
<evidence type="ECO:0000256" key="2">
    <source>
        <dbReference type="ARBA" id="ARBA00022448"/>
    </source>
</evidence>
<evidence type="ECO:0000256" key="1">
    <source>
        <dbReference type="ARBA" id="ARBA00004202"/>
    </source>
</evidence>
<dbReference type="RefSeq" id="WP_084754432.1">
    <property type="nucleotide sequence ID" value="NZ_CALGVN010000033.1"/>
</dbReference>
<keyword evidence="5" id="KW-0046">Antibiotic resistance</keyword>
<evidence type="ECO:0000259" key="7">
    <source>
        <dbReference type="Pfam" id="PF00005"/>
    </source>
</evidence>
<name>A0A1M6Q4Y3_PSETH</name>
<dbReference type="Gene3D" id="3.40.50.300">
    <property type="entry name" value="P-loop containing nucleotide triphosphate hydrolases"/>
    <property type="match status" value="1"/>
</dbReference>
<keyword evidence="3" id="KW-0547">Nucleotide-binding</keyword>
<reference evidence="8 9" key="1">
    <citation type="submission" date="2016-11" db="EMBL/GenBank/DDBJ databases">
        <authorList>
            <person name="Jaros S."/>
            <person name="Januszkiewicz K."/>
            <person name="Wedrychowicz H."/>
        </authorList>
    </citation>
    <scope>NUCLEOTIDE SEQUENCE [LARGE SCALE GENOMIC DNA]</scope>
    <source>
        <strain evidence="8 9">DSM 43832</strain>
    </source>
</reference>
<evidence type="ECO:0000313" key="9">
    <source>
        <dbReference type="Proteomes" id="UP000184363"/>
    </source>
</evidence>
<sequence>MVRRDDRGRGALSFAVPSGSFFGLVGPIGAGETTALSMAVGLLRPDAGTARIFGHDVWTDPVRAKAITGVLPDGPALPERLTGRELLTYSARLRGLDRATAAQRADELLGVLDLTGAEARWWPGWCPRRRGSRPRSGSRAGSARRGGGAAARPAGWSGGGPEVLAAVRGPA</sequence>
<dbReference type="EMBL" id="FRAP01000003">
    <property type="protein sequence ID" value="SHK15275.1"/>
    <property type="molecule type" value="Genomic_DNA"/>
</dbReference>
<keyword evidence="9" id="KW-1185">Reference proteome</keyword>
<dbReference type="AlphaFoldDB" id="A0A1M6Q4Y3"/>
<feature type="compositionally biased region" description="Low complexity" evidence="6">
    <location>
        <begin position="134"/>
        <end position="143"/>
    </location>
</feature>
<accession>A0A1M6Q4Y3</accession>
<dbReference type="Proteomes" id="UP000184363">
    <property type="component" value="Unassembled WGS sequence"/>
</dbReference>
<dbReference type="PANTHER" id="PTHR42711:SF19">
    <property type="entry name" value="DOXORUBICIN RESISTANCE ATP-BINDING PROTEIN DRRA"/>
    <property type="match status" value="1"/>
</dbReference>
<dbReference type="STRING" id="1848.SAMN05443637_10396"/>
<dbReference type="GO" id="GO:0005524">
    <property type="term" value="F:ATP binding"/>
    <property type="evidence" value="ECO:0007669"/>
    <property type="project" value="UniProtKB-KW"/>
</dbReference>
<evidence type="ECO:0000256" key="4">
    <source>
        <dbReference type="ARBA" id="ARBA00022840"/>
    </source>
</evidence>
<protein>
    <submittedName>
        <fullName evidence="8">ABC transporter</fullName>
    </submittedName>
</protein>
<evidence type="ECO:0000256" key="5">
    <source>
        <dbReference type="ARBA" id="ARBA00023251"/>
    </source>
</evidence>